<dbReference type="EMBL" id="JBHUIO010000002">
    <property type="protein sequence ID" value="MFD2168927.1"/>
    <property type="molecule type" value="Genomic_DNA"/>
</dbReference>
<organism evidence="5 6">
    <name type="scientific">Tumebacillus lipolyticus</name>
    <dbReference type="NCBI Taxonomy" id="1280370"/>
    <lineage>
        <taxon>Bacteria</taxon>
        <taxon>Bacillati</taxon>
        <taxon>Bacillota</taxon>
        <taxon>Bacilli</taxon>
        <taxon>Bacillales</taxon>
        <taxon>Alicyclobacillaceae</taxon>
        <taxon>Tumebacillus</taxon>
    </lineage>
</organism>
<comment type="caution">
    <text evidence="5">The sequence shown here is derived from an EMBL/GenBank/DDBJ whole genome shotgun (WGS) entry which is preliminary data.</text>
</comment>
<protein>
    <submittedName>
        <fullName evidence="5">ABC transporter ATP-binding protein</fullName>
    </submittedName>
</protein>
<evidence type="ECO:0000256" key="3">
    <source>
        <dbReference type="ARBA" id="ARBA00022840"/>
    </source>
</evidence>
<sequence length="228" mass="25324">MATVTIKQVEKDYMLGKTSVPALRGVNLTIEAGEFLTLAGSSGSGKSTLLNLIGCLDQPTRGEVWIGDAQVSNLKEKQLNFIRSTMIGFIFQSYNLIPVLNVYENIEFPLLIHKDVSAEERKARVTYFMDAVGLTSQAQKKPSELSGGQRQRVAVARALVTKPSIVLADEPTANLDSKTGIETIELMQEINRKEGTTFIFSTHDPKVMQRADRIIYLEDGMIKQEEQE</sequence>
<dbReference type="PROSITE" id="PS50893">
    <property type="entry name" value="ABC_TRANSPORTER_2"/>
    <property type="match status" value="1"/>
</dbReference>
<evidence type="ECO:0000259" key="4">
    <source>
        <dbReference type="PROSITE" id="PS50893"/>
    </source>
</evidence>
<evidence type="ECO:0000313" key="6">
    <source>
        <dbReference type="Proteomes" id="UP001597343"/>
    </source>
</evidence>
<keyword evidence="6" id="KW-1185">Reference proteome</keyword>
<keyword evidence="3 5" id="KW-0067">ATP-binding</keyword>
<dbReference type="RefSeq" id="WP_386043982.1">
    <property type="nucleotide sequence ID" value="NZ_JBHUIO010000002.1"/>
</dbReference>
<dbReference type="Proteomes" id="UP001597343">
    <property type="component" value="Unassembled WGS sequence"/>
</dbReference>
<dbReference type="Pfam" id="PF00005">
    <property type="entry name" value="ABC_tran"/>
    <property type="match status" value="1"/>
</dbReference>
<gene>
    <name evidence="5" type="ORF">ACFSOY_02695</name>
</gene>
<dbReference type="InterPro" id="IPR003593">
    <property type="entry name" value="AAA+_ATPase"/>
</dbReference>
<keyword evidence="1" id="KW-0813">Transport</keyword>
<dbReference type="SMART" id="SM00382">
    <property type="entry name" value="AAA"/>
    <property type="match status" value="1"/>
</dbReference>
<evidence type="ECO:0000313" key="5">
    <source>
        <dbReference type="EMBL" id="MFD2168927.1"/>
    </source>
</evidence>
<dbReference type="Gene3D" id="3.40.50.300">
    <property type="entry name" value="P-loop containing nucleotide triphosphate hydrolases"/>
    <property type="match status" value="1"/>
</dbReference>
<dbReference type="PANTHER" id="PTHR24220">
    <property type="entry name" value="IMPORT ATP-BINDING PROTEIN"/>
    <property type="match status" value="1"/>
</dbReference>
<dbReference type="InterPro" id="IPR003439">
    <property type="entry name" value="ABC_transporter-like_ATP-bd"/>
</dbReference>
<dbReference type="InterPro" id="IPR027417">
    <property type="entry name" value="P-loop_NTPase"/>
</dbReference>
<evidence type="ECO:0000256" key="1">
    <source>
        <dbReference type="ARBA" id="ARBA00022448"/>
    </source>
</evidence>
<dbReference type="InterPro" id="IPR015854">
    <property type="entry name" value="ABC_transpr_LolD-like"/>
</dbReference>
<name>A0ABW4ZSH8_9BACL</name>
<evidence type="ECO:0000256" key="2">
    <source>
        <dbReference type="ARBA" id="ARBA00022741"/>
    </source>
</evidence>
<dbReference type="InterPro" id="IPR017911">
    <property type="entry name" value="MacB-like_ATP-bd"/>
</dbReference>
<dbReference type="PROSITE" id="PS00211">
    <property type="entry name" value="ABC_TRANSPORTER_1"/>
    <property type="match status" value="1"/>
</dbReference>
<accession>A0ABW4ZSH8</accession>
<dbReference type="GO" id="GO:0005524">
    <property type="term" value="F:ATP binding"/>
    <property type="evidence" value="ECO:0007669"/>
    <property type="project" value="UniProtKB-KW"/>
</dbReference>
<dbReference type="CDD" id="cd03255">
    <property type="entry name" value="ABC_MJ0796_LolCDE_FtsE"/>
    <property type="match status" value="1"/>
</dbReference>
<keyword evidence="2" id="KW-0547">Nucleotide-binding</keyword>
<dbReference type="PANTHER" id="PTHR24220:SF86">
    <property type="entry name" value="ABC TRANSPORTER ABCH.1"/>
    <property type="match status" value="1"/>
</dbReference>
<feature type="domain" description="ABC transporter" evidence="4">
    <location>
        <begin position="4"/>
        <end position="228"/>
    </location>
</feature>
<dbReference type="SUPFAM" id="SSF52540">
    <property type="entry name" value="P-loop containing nucleoside triphosphate hydrolases"/>
    <property type="match status" value="1"/>
</dbReference>
<proteinExistence type="predicted"/>
<reference evidence="6" key="1">
    <citation type="journal article" date="2019" name="Int. J. Syst. Evol. Microbiol.">
        <title>The Global Catalogue of Microorganisms (GCM) 10K type strain sequencing project: providing services to taxonomists for standard genome sequencing and annotation.</title>
        <authorList>
            <consortium name="The Broad Institute Genomics Platform"/>
            <consortium name="The Broad Institute Genome Sequencing Center for Infectious Disease"/>
            <person name="Wu L."/>
            <person name="Ma J."/>
        </authorList>
    </citation>
    <scope>NUCLEOTIDE SEQUENCE [LARGE SCALE GENOMIC DNA]</scope>
    <source>
        <strain evidence="6">CGMCC 1.13574</strain>
    </source>
</reference>
<dbReference type="InterPro" id="IPR017871">
    <property type="entry name" value="ABC_transporter-like_CS"/>
</dbReference>